<keyword evidence="4 7" id="KW-0255">Endonuclease</keyword>
<keyword evidence="7" id="KW-0698">rRNA processing</keyword>
<dbReference type="GO" id="GO:0008270">
    <property type="term" value="F:zinc ion binding"/>
    <property type="evidence" value="ECO:0007669"/>
    <property type="project" value="UniProtKB-UniRule"/>
</dbReference>
<dbReference type="NCBIfam" id="TIGR00043">
    <property type="entry name" value="rRNA maturation RNase YbeY"/>
    <property type="match status" value="1"/>
</dbReference>
<comment type="function">
    <text evidence="7">Single strand-specific metallo-endoribonuclease involved in late-stage 70S ribosome quality control and in maturation of the 3' terminus of the 16S rRNA.</text>
</comment>
<dbReference type="GO" id="GO:0006364">
    <property type="term" value="P:rRNA processing"/>
    <property type="evidence" value="ECO:0007669"/>
    <property type="project" value="UniProtKB-UniRule"/>
</dbReference>
<name>A0A9W6GGR8_9BACT</name>
<keyword evidence="2 7" id="KW-0540">Nuclease</keyword>
<accession>A0A9W6GGR8</accession>
<comment type="caution">
    <text evidence="8">The sequence shown here is derived from an EMBL/GenBank/DDBJ whole genome shotgun (WGS) entry which is preliminary data.</text>
</comment>
<evidence type="ECO:0000313" key="8">
    <source>
        <dbReference type="EMBL" id="GLI53412.1"/>
    </source>
</evidence>
<sequence>MRISVEVINRQRKIRVASKEVISRIKKIVSFLYETKDQKLSKIIIKNPAFLLISVIFVGDKKMKELNSKYRGKNSVTDILSFPYLENEPSDNLFLGEIIINPKKVFSQAKQYNKTFWQELDRMLAHGILHLIGYDHEVSDSEARKMRKLEQKILSNLKP</sequence>
<dbReference type="GO" id="GO:0004521">
    <property type="term" value="F:RNA endonuclease activity"/>
    <property type="evidence" value="ECO:0007669"/>
    <property type="project" value="UniProtKB-UniRule"/>
</dbReference>
<keyword evidence="7" id="KW-0963">Cytoplasm</keyword>
<keyword evidence="6 7" id="KW-0862">Zinc</keyword>
<comment type="subcellular location">
    <subcellularLocation>
        <location evidence="7">Cytoplasm</location>
    </subcellularLocation>
</comment>
<dbReference type="PANTHER" id="PTHR46986:SF1">
    <property type="entry name" value="ENDORIBONUCLEASE YBEY, CHLOROPLASTIC"/>
    <property type="match status" value="1"/>
</dbReference>
<keyword evidence="3 7" id="KW-0479">Metal-binding</keyword>
<dbReference type="Gene3D" id="3.40.390.30">
    <property type="entry name" value="Metalloproteases ('zincins'), catalytic domain"/>
    <property type="match status" value="1"/>
</dbReference>
<dbReference type="InterPro" id="IPR002036">
    <property type="entry name" value="YbeY"/>
</dbReference>
<keyword evidence="9" id="KW-1185">Reference proteome</keyword>
<evidence type="ECO:0000256" key="6">
    <source>
        <dbReference type="ARBA" id="ARBA00022833"/>
    </source>
</evidence>
<dbReference type="InterPro" id="IPR023091">
    <property type="entry name" value="MetalPrtase_cat_dom_sf_prd"/>
</dbReference>
<dbReference type="Pfam" id="PF02130">
    <property type="entry name" value="YbeY"/>
    <property type="match status" value="1"/>
</dbReference>
<dbReference type="AlphaFoldDB" id="A0A9W6GGR8"/>
<evidence type="ECO:0000256" key="3">
    <source>
        <dbReference type="ARBA" id="ARBA00022723"/>
    </source>
</evidence>
<keyword evidence="7" id="KW-0690">Ribosome biogenesis</keyword>
<dbReference type="EC" id="3.1.-.-" evidence="7"/>
<feature type="binding site" evidence="7">
    <location>
        <position position="130"/>
    </location>
    <ligand>
        <name>Zn(2+)</name>
        <dbReference type="ChEBI" id="CHEBI:29105"/>
        <note>catalytic</note>
    </ligand>
</feature>
<comment type="cofactor">
    <cofactor evidence="7">
        <name>Zn(2+)</name>
        <dbReference type="ChEBI" id="CHEBI:29105"/>
    </cofactor>
    <text evidence="7">Binds 1 zinc ion.</text>
</comment>
<evidence type="ECO:0000313" key="9">
    <source>
        <dbReference type="Proteomes" id="UP001144297"/>
    </source>
</evidence>
<dbReference type="GO" id="GO:0004222">
    <property type="term" value="F:metalloendopeptidase activity"/>
    <property type="evidence" value="ECO:0007669"/>
    <property type="project" value="InterPro"/>
</dbReference>
<protein>
    <recommendedName>
        <fullName evidence="7">Endoribonuclease YbeY</fullName>
        <ecNumber evidence="7">3.1.-.-</ecNumber>
    </recommendedName>
</protein>
<keyword evidence="5 7" id="KW-0378">Hydrolase</keyword>
<evidence type="ECO:0000256" key="2">
    <source>
        <dbReference type="ARBA" id="ARBA00022722"/>
    </source>
</evidence>
<evidence type="ECO:0000256" key="7">
    <source>
        <dbReference type="HAMAP-Rule" id="MF_00009"/>
    </source>
</evidence>
<dbReference type="EMBL" id="BSDX01000001">
    <property type="protein sequence ID" value="GLI53412.1"/>
    <property type="molecule type" value="Genomic_DNA"/>
</dbReference>
<organism evidence="8 9">
    <name type="scientific">Thermodesulfovibrio yellowstonii</name>
    <dbReference type="NCBI Taxonomy" id="28262"/>
    <lineage>
        <taxon>Bacteria</taxon>
        <taxon>Pseudomonadati</taxon>
        <taxon>Nitrospirota</taxon>
        <taxon>Thermodesulfovibrionia</taxon>
        <taxon>Thermodesulfovibrionales</taxon>
        <taxon>Thermodesulfovibrionaceae</taxon>
        <taxon>Thermodesulfovibrio</taxon>
    </lineage>
</organism>
<evidence type="ECO:0000256" key="1">
    <source>
        <dbReference type="ARBA" id="ARBA00010875"/>
    </source>
</evidence>
<comment type="similarity">
    <text evidence="1 7">Belongs to the endoribonuclease YbeY family.</text>
</comment>
<dbReference type="InterPro" id="IPR020549">
    <property type="entry name" value="YbeY_CS"/>
</dbReference>
<feature type="binding site" evidence="7">
    <location>
        <position position="126"/>
    </location>
    <ligand>
        <name>Zn(2+)</name>
        <dbReference type="ChEBI" id="CHEBI:29105"/>
        <note>catalytic</note>
    </ligand>
</feature>
<dbReference type="SUPFAM" id="SSF55486">
    <property type="entry name" value="Metalloproteases ('zincins'), catalytic domain"/>
    <property type="match status" value="1"/>
</dbReference>
<dbReference type="GO" id="GO:0005737">
    <property type="term" value="C:cytoplasm"/>
    <property type="evidence" value="ECO:0007669"/>
    <property type="project" value="UniProtKB-SubCell"/>
</dbReference>
<evidence type="ECO:0000256" key="5">
    <source>
        <dbReference type="ARBA" id="ARBA00022801"/>
    </source>
</evidence>
<reference evidence="8" key="1">
    <citation type="submission" date="2022-12" db="EMBL/GenBank/DDBJ databases">
        <title>Reference genome sequencing for broad-spectrum identification of bacterial and archaeal isolates by mass spectrometry.</title>
        <authorList>
            <person name="Sekiguchi Y."/>
            <person name="Tourlousse D.M."/>
        </authorList>
    </citation>
    <scope>NUCLEOTIDE SEQUENCE</scope>
    <source>
        <strain evidence="8">TSL-P1</strain>
    </source>
</reference>
<dbReference type="PROSITE" id="PS01306">
    <property type="entry name" value="UPF0054"/>
    <property type="match status" value="1"/>
</dbReference>
<gene>
    <name evidence="7 8" type="primary">ybeY</name>
    <name evidence="8" type="ORF">TISLANDTSLP1_11050</name>
</gene>
<evidence type="ECO:0000256" key="4">
    <source>
        <dbReference type="ARBA" id="ARBA00022759"/>
    </source>
</evidence>
<dbReference type="Proteomes" id="UP001144297">
    <property type="component" value="Unassembled WGS sequence"/>
</dbReference>
<dbReference type="HAMAP" id="MF_00009">
    <property type="entry name" value="Endoribonucl_YbeY"/>
    <property type="match status" value="1"/>
</dbReference>
<proteinExistence type="inferred from homology"/>
<feature type="binding site" evidence="7">
    <location>
        <position position="136"/>
    </location>
    <ligand>
        <name>Zn(2+)</name>
        <dbReference type="ChEBI" id="CHEBI:29105"/>
        <note>catalytic</note>
    </ligand>
</feature>
<dbReference type="PANTHER" id="PTHR46986">
    <property type="entry name" value="ENDORIBONUCLEASE YBEY, CHLOROPLASTIC"/>
    <property type="match status" value="1"/>
</dbReference>